<evidence type="ECO:0000256" key="1">
    <source>
        <dbReference type="ARBA" id="ARBA00004323"/>
    </source>
</evidence>
<evidence type="ECO:0000259" key="12">
    <source>
        <dbReference type="PROSITE" id="PS01186"/>
    </source>
</evidence>
<evidence type="ECO:0000256" key="11">
    <source>
        <dbReference type="SAM" id="Phobius"/>
    </source>
</evidence>
<reference evidence="13" key="1">
    <citation type="journal article" date="2023" name="PLoS Negl. Trop. Dis.">
        <title>A genome sequence for Biomphalaria pfeifferi, the major vector snail for the human-infecting parasite Schistosoma mansoni.</title>
        <authorList>
            <person name="Bu L."/>
            <person name="Lu L."/>
            <person name="Laidemitt M.R."/>
            <person name="Zhang S.M."/>
            <person name="Mutuku M."/>
            <person name="Mkoji G."/>
            <person name="Steinauer M."/>
            <person name="Loker E.S."/>
        </authorList>
    </citation>
    <scope>NUCLEOTIDE SEQUENCE</scope>
    <source>
        <strain evidence="13">KasaAsao</strain>
    </source>
</reference>
<proteinExistence type="inferred from homology"/>
<dbReference type="AlphaFoldDB" id="A0AAD8AQX4"/>
<dbReference type="Gene3D" id="3.90.550.50">
    <property type="match status" value="1"/>
</dbReference>
<keyword evidence="3" id="KW-0245">EGF-like domain</keyword>
<evidence type="ECO:0000256" key="9">
    <source>
        <dbReference type="ARBA" id="ARBA00023034"/>
    </source>
</evidence>
<dbReference type="GO" id="GO:0005044">
    <property type="term" value="F:scavenger receptor activity"/>
    <property type="evidence" value="ECO:0007669"/>
    <property type="project" value="InterPro"/>
</dbReference>
<dbReference type="GO" id="GO:0000139">
    <property type="term" value="C:Golgi membrane"/>
    <property type="evidence" value="ECO:0007669"/>
    <property type="project" value="UniProtKB-SubCell"/>
</dbReference>
<keyword evidence="4" id="KW-0328">Glycosyltransferase</keyword>
<feature type="transmembrane region" description="Helical" evidence="11">
    <location>
        <begin position="431"/>
        <end position="455"/>
    </location>
</feature>
<dbReference type="Pfam" id="PF01762">
    <property type="entry name" value="Galactosyl_T"/>
    <property type="match status" value="1"/>
</dbReference>
<comment type="subcellular location">
    <subcellularLocation>
        <location evidence="1">Golgi apparatus membrane</location>
        <topology evidence="1">Single-pass type II membrane protein</topology>
    </subcellularLocation>
</comment>
<dbReference type="GO" id="GO:0016758">
    <property type="term" value="F:hexosyltransferase activity"/>
    <property type="evidence" value="ECO:0007669"/>
    <property type="project" value="InterPro"/>
</dbReference>
<dbReference type="InterPro" id="IPR000742">
    <property type="entry name" value="EGF"/>
</dbReference>
<protein>
    <submittedName>
        <fullName evidence="13">Multiple epidermal growth factor-like domains 10</fullName>
    </submittedName>
</protein>
<evidence type="ECO:0000256" key="6">
    <source>
        <dbReference type="ARBA" id="ARBA00022692"/>
    </source>
</evidence>
<keyword evidence="9" id="KW-0333">Golgi apparatus</keyword>
<name>A0AAD8AQX4_BIOPF</name>
<feature type="transmembrane region" description="Helical" evidence="11">
    <location>
        <begin position="553"/>
        <end position="571"/>
    </location>
</feature>
<keyword evidence="14" id="KW-1185">Reference proteome</keyword>
<dbReference type="PANTHER" id="PTHR24043:SF8">
    <property type="entry name" value="EGF-LIKE DOMAIN-CONTAINING PROTEIN"/>
    <property type="match status" value="1"/>
</dbReference>
<dbReference type="EMBL" id="JASAOG010000379">
    <property type="protein sequence ID" value="KAK0039924.1"/>
    <property type="molecule type" value="Genomic_DNA"/>
</dbReference>
<keyword evidence="6 11" id="KW-0812">Transmembrane</keyword>
<feature type="domain" description="EGF-like" evidence="12">
    <location>
        <begin position="236"/>
        <end position="247"/>
    </location>
</feature>
<dbReference type="Proteomes" id="UP001233172">
    <property type="component" value="Unassembled WGS sequence"/>
</dbReference>
<evidence type="ECO:0000313" key="13">
    <source>
        <dbReference type="EMBL" id="KAK0039924.1"/>
    </source>
</evidence>
<dbReference type="Gene3D" id="2.170.300.10">
    <property type="entry name" value="Tie2 ligand-binding domain superfamily"/>
    <property type="match status" value="2"/>
</dbReference>
<comment type="similarity">
    <text evidence="2">Belongs to the glycosyltransferase 31 family.</text>
</comment>
<evidence type="ECO:0000256" key="8">
    <source>
        <dbReference type="ARBA" id="ARBA00022989"/>
    </source>
</evidence>
<dbReference type="InterPro" id="IPR002659">
    <property type="entry name" value="Glyco_trans_31"/>
</dbReference>
<sequence length="982" mass="110478">MTKKALLMCVYGGFEGKRIGNSCFVDTTEQFENQLEQESAMEYCRSERGQLVNDSPVLDYFRAVRYPVLRRRRRNLVTFVCKLPACSIGFFYLPECQNKCICKQLEYCEIRTGECRNDPCFPGFYGPPLCLSRCNCQDDVACDVNTGYCHFGCKKGWAGVDCSLRQCPSGYAVPPDCLHQCHCKDNEDCDVNTGQCEHGCAIGWAGETCSERCTRVSCSGRCFCSDRSCEDPPGLCLCDPGWKGEFCSERKCPFGSFGPPNCTGTCFCENDRFCNPWNGDCMGSPCQGNREGANCQEVGCPRGFFNPPSCKHACHCADRRPCDATTGECKAGCKEGWQGRHCNQRLCGQGRFLWPDCSQECHCNEAATCNSISGECESGGCLKGSTGRYCNTSSYQVLKGSHYRFHSPPSYIFIPFAGILITMATDSYINVLSALTFVTLFSWSLCAMFVLFYTLNNSCRSVDDKVADLQGQTTTEIDSDFNMVVVEGDNLAGDQNISVTISNRINTKSGMEQKSSEVKQLISYQITPKPPPEPLPFPLWFIITICCGGNMKYLVFPTLMAVSLGLFLAFTRAVSSSTAHMGYSPYQSPRELSEDEPDMSRSHNFFGNLLRDHASMIQARAQMMQQQRLQLPEPPQEAQQEDTQDCDCSRCEVDNSFLGDDTQKHRRLVKHSLQHFYGKQDLALQIEAFVPSKQKRWEMSPVFFIAAKEMCADDMAPLAVIVVHTHHRHMIERNVVRETWGSVAKGNNWPRRQLLGEIKLIFVLEVSDDPIDNDLATKESEQFNDIILVDIQETHKPASRKILSAFKWVLDYCPGTHYIIKVEEDSFIDLPILLGVLAYQDLTNMIFGAVVYAESVNRRTEDNKVMVSKKAYSPDWYPPYVKGACYVMPTTFAKRILEMAEYLPYVGVEDAFITGIVAKVFDARHVNIPDSLYDRSPNSRPELCDFVYRKKMVAHKVSPSLAHSIWRRVEKADMCGLNPAEE</sequence>
<evidence type="ECO:0000313" key="14">
    <source>
        <dbReference type="Proteomes" id="UP001233172"/>
    </source>
</evidence>
<dbReference type="PANTHER" id="PTHR24043">
    <property type="entry name" value="SCAVENGER RECEPTOR CLASS F"/>
    <property type="match status" value="1"/>
</dbReference>
<dbReference type="PROSITE" id="PS01186">
    <property type="entry name" value="EGF_2"/>
    <property type="match status" value="1"/>
</dbReference>
<keyword evidence="10 11" id="KW-0472">Membrane</keyword>
<evidence type="ECO:0000256" key="3">
    <source>
        <dbReference type="ARBA" id="ARBA00022536"/>
    </source>
</evidence>
<gene>
    <name evidence="13" type="ORF">Bpfe_030644</name>
</gene>
<organism evidence="13 14">
    <name type="scientific">Biomphalaria pfeifferi</name>
    <name type="common">Bloodfluke planorb</name>
    <name type="synonym">Freshwater snail</name>
    <dbReference type="NCBI Taxonomy" id="112525"/>
    <lineage>
        <taxon>Eukaryota</taxon>
        <taxon>Metazoa</taxon>
        <taxon>Spiralia</taxon>
        <taxon>Lophotrochozoa</taxon>
        <taxon>Mollusca</taxon>
        <taxon>Gastropoda</taxon>
        <taxon>Heterobranchia</taxon>
        <taxon>Euthyneura</taxon>
        <taxon>Panpulmonata</taxon>
        <taxon>Hygrophila</taxon>
        <taxon>Lymnaeoidea</taxon>
        <taxon>Planorbidae</taxon>
        <taxon>Biomphalaria</taxon>
    </lineage>
</organism>
<reference evidence="13" key="2">
    <citation type="submission" date="2023-04" db="EMBL/GenBank/DDBJ databases">
        <authorList>
            <person name="Bu L."/>
            <person name="Lu L."/>
            <person name="Laidemitt M.R."/>
            <person name="Zhang S.M."/>
            <person name="Mutuku M."/>
            <person name="Mkoji G."/>
            <person name="Steinauer M."/>
            <person name="Loker E.S."/>
        </authorList>
    </citation>
    <scope>NUCLEOTIDE SEQUENCE</scope>
    <source>
        <strain evidence="13">KasaAsao</strain>
        <tissue evidence="13">Whole Snail</tissue>
    </source>
</reference>
<accession>A0AAD8AQX4</accession>
<evidence type="ECO:0000256" key="4">
    <source>
        <dbReference type="ARBA" id="ARBA00022676"/>
    </source>
</evidence>
<evidence type="ECO:0000256" key="7">
    <source>
        <dbReference type="ARBA" id="ARBA00022968"/>
    </source>
</evidence>
<keyword evidence="5" id="KW-0808">Transferase</keyword>
<keyword evidence="7" id="KW-0735">Signal-anchor</keyword>
<evidence type="ECO:0000256" key="5">
    <source>
        <dbReference type="ARBA" id="ARBA00022679"/>
    </source>
</evidence>
<comment type="caution">
    <text evidence="13">The sequence shown here is derived from an EMBL/GenBank/DDBJ whole genome shotgun (WGS) entry which is preliminary data.</text>
</comment>
<evidence type="ECO:0000256" key="2">
    <source>
        <dbReference type="ARBA" id="ARBA00008661"/>
    </source>
</evidence>
<keyword evidence="8 11" id="KW-1133">Transmembrane helix</keyword>
<dbReference type="InterPro" id="IPR042635">
    <property type="entry name" value="MEGF10/SREC1/2-like"/>
</dbReference>
<evidence type="ECO:0000256" key="10">
    <source>
        <dbReference type="ARBA" id="ARBA00023136"/>
    </source>
</evidence>